<feature type="region of interest" description="Disordered" evidence="3">
    <location>
        <begin position="1517"/>
        <end position="1549"/>
    </location>
</feature>
<feature type="compositionally biased region" description="Polar residues" evidence="3">
    <location>
        <begin position="1528"/>
        <end position="1538"/>
    </location>
</feature>
<dbReference type="Gene3D" id="3.40.50.1580">
    <property type="entry name" value="Nucleoside phosphorylase domain"/>
    <property type="match status" value="1"/>
</dbReference>
<dbReference type="PANTHER" id="PTHR46312:SF2">
    <property type="entry name" value="NUCLEOTIDE-BINDING OLIGOMERIZATION DOMAIN-CONTAINING PROTEIN 2-LIKE"/>
    <property type="match status" value="1"/>
</dbReference>
<dbReference type="Proteomes" id="UP001159405">
    <property type="component" value="Unassembled WGS sequence"/>
</dbReference>
<keyword evidence="2" id="KW-0067">ATP-binding</keyword>
<feature type="compositionally biased region" description="Basic and acidic residues" evidence="3">
    <location>
        <begin position="1"/>
        <end position="19"/>
    </location>
</feature>
<keyword evidence="6" id="KW-1185">Reference proteome</keyword>
<feature type="region of interest" description="Disordered" evidence="3">
    <location>
        <begin position="1601"/>
        <end position="1633"/>
    </location>
</feature>
<organism evidence="5 6">
    <name type="scientific">Porites lobata</name>
    <dbReference type="NCBI Taxonomy" id="104759"/>
    <lineage>
        <taxon>Eukaryota</taxon>
        <taxon>Metazoa</taxon>
        <taxon>Cnidaria</taxon>
        <taxon>Anthozoa</taxon>
        <taxon>Hexacorallia</taxon>
        <taxon>Scleractinia</taxon>
        <taxon>Fungiina</taxon>
        <taxon>Poritidae</taxon>
        <taxon>Porites</taxon>
    </lineage>
</organism>
<evidence type="ECO:0000256" key="1">
    <source>
        <dbReference type="ARBA" id="ARBA00022741"/>
    </source>
</evidence>
<dbReference type="Pfam" id="PF05729">
    <property type="entry name" value="NACHT"/>
    <property type="match status" value="1"/>
</dbReference>
<feature type="compositionally biased region" description="Polar residues" evidence="3">
    <location>
        <begin position="1675"/>
        <end position="1684"/>
    </location>
</feature>
<protein>
    <recommendedName>
        <fullName evidence="4">NACHT domain-containing protein</fullName>
    </recommendedName>
</protein>
<dbReference type="SUPFAM" id="SSF52540">
    <property type="entry name" value="P-loop containing nucleoside triphosphate hydrolases"/>
    <property type="match status" value="1"/>
</dbReference>
<dbReference type="InterPro" id="IPR035994">
    <property type="entry name" value="Nucleoside_phosphorylase_sf"/>
</dbReference>
<comment type="caution">
    <text evidence="5">The sequence shown here is derived from an EMBL/GenBank/DDBJ whole genome shotgun (WGS) entry which is preliminary data.</text>
</comment>
<name>A0ABN8Q7C2_9CNID</name>
<sequence length="1684" mass="187746">MAQHQDLKRKGGADPDHQMSRNHVPPPLSIEVPKMSDLPNKLNPWSDVQLPVDIFLLTVEDCEFLACYTFLKNSFKSYHQTLGYVYFGTMGESGEETLKVALMRCDKGSSGPGASQIVIKNAVMQLRPKAAFSIGSCKGVNPVNTKLGDVVVSSKLSTEEFTTPVRRNIGKLNLFSAEGWNPPLKDPGEETAVKVHHDSDIFSGSQFITKQHRMSQSHVIAVEREGEGLFAAAHDMNIEWGIVKGISHFSDDSNTSDESWKSFASVMAASVVSNMLNDPVVFKEWPHYEGMSHPCSSADAVCLEECQKQLRSLYETSSKVKIIPWDQNSAVDIDEIYTDLSWVKDHRTPRGVTQEELNHYTEIFGSRGPRPAPKRILVYGQPGIGKTVFTKKATFDWSQQRYSETLGAFDLVLLVRLRDVSNLQDVPSILGASEVLDSKGAISVDNLYDYVCRHQEKVLLILDGYDEYVYSSKNESPVFQIWKKSQLRGCCVVITSREMKAETLRNCSDAQFKIDGFNRQRQEEFARRFLKDDEDIEEFFMYLRQHNLSELAQIPLLLLMLCLLWTKTTREELPKERADIFAQFMTTMFDHMCEKLSAEPVSAKDYSDELYGLGRLAFEALLQGQLYFPVSRLPAGYSLIERLIEVGLFQVLNMASLNREKGVYFIHKSVQEYLAGNFLKEELTSKKAESTNSLLKLDSVNKIREMIEVLKFAVQLSEEAARDILIQLGMAAKKAELTEFKFDNETPSQEDLSKEQRHFINLCNQLFFYCSAETRKNLFPTFLSSLGGVLVIDDKQLNIIVQEKLVQTTEKPNYVFFNENYIYTEQDYSNLIILTQQLNAVTVSSAGEKKASEFLSNLTWRSIDEFFLKKEETNTHLYLAEIVKVEEEHIPFPCDIIKALISKQETTKKTNMNGDESSEESSSSCCSKRHGLSRVCWIEALDVNRSEVELISEIMQFITAPHWIWVRGKDGEVFDAELTESLMRSIPITHKLKKLNLQDINVTSSPAVELFINNVFKKAPNLEELDMSYNPLPGAGVDSLIKHLSCAPHLKTLNLKGVKMTPQQVMDLSSAIKQHGNITYLWSYYHVSFPILSLFVSLFFKRPWNGLKNEQNFLFSPKFSFTKIIDLTKLKKKNSFVASRNFYSTSLTIGNPKPEHEWPSEEDWKRWYPSLFSHSSNESQPKKQQILAETPPLGIHDSPFPADEQDTVGTFPAPPNPTADPMLAVPSIPTVHGSNHGLTPAAPFSGTPLHNFQYPQHYSSPDIHTYHHSIPSTILTPGGSSGYDSYLFRGSGLSTVTQDGPERDTLLSTQDVPSHNPGTARSVPEPLHSAGAPIPTSHFFSHSLAPFSEHPLRYGVLESPLQSLQPRSTIPGYPHPRSSGISTVAFPPVHSGYLPMRGMLEPPQQRVQPPNTMPFDLNLAGSAVTYPQEIPAFVPPLGMQGARLQGLQSQITMSDDPYLIGPGVSTHTHSTVNLESLLPHETLRSPQYGFHSQSASPSYPQLQFSVPVTSSVIHTPVIPGNRMRAPQLASQPQSTSSGDPYLSGPVTPSVTHPQVIPGYSYPYGNCMRTPLLAPQPQSASSGGLHLSGLVTSSVTHPPVISGYSNPYGNRTRAPLQAPQPQSASPGDSFISGPITSSVTHLPVISGFLSPHGIRSSPLPGMQGGTSEVQHERNPSTESGTRPSQ</sequence>
<evidence type="ECO:0000256" key="2">
    <source>
        <dbReference type="ARBA" id="ARBA00022840"/>
    </source>
</evidence>
<dbReference type="InterPro" id="IPR007111">
    <property type="entry name" value="NACHT_NTPase"/>
</dbReference>
<feature type="region of interest" description="Disordered" evidence="3">
    <location>
        <begin position="1"/>
        <end position="31"/>
    </location>
</feature>
<evidence type="ECO:0000313" key="5">
    <source>
        <dbReference type="EMBL" id="CAH3158518.1"/>
    </source>
</evidence>
<keyword evidence="1" id="KW-0547">Nucleotide-binding</keyword>
<feature type="region of interest" description="Disordered" evidence="3">
    <location>
        <begin position="1294"/>
        <end position="1323"/>
    </location>
</feature>
<dbReference type="InterPro" id="IPR027417">
    <property type="entry name" value="P-loop_NTPase"/>
</dbReference>
<gene>
    <name evidence="5" type="ORF">PLOB_00003206</name>
</gene>
<dbReference type="Gene3D" id="3.80.10.10">
    <property type="entry name" value="Ribonuclease Inhibitor"/>
    <property type="match status" value="1"/>
</dbReference>
<dbReference type="Gene3D" id="3.40.50.300">
    <property type="entry name" value="P-loop containing nucleotide triphosphate hydrolases"/>
    <property type="match status" value="1"/>
</dbReference>
<feature type="compositionally biased region" description="Low complexity" evidence="3">
    <location>
        <begin position="1613"/>
        <end position="1625"/>
    </location>
</feature>
<evidence type="ECO:0000256" key="3">
    <source>
        <dbReference type="SAM" id="MobiDB-lite"/>
    </source>
</evidence>
<dbReference type="EMBL" id="CALNXK010000111">
    <property type="protein sequence ID" value="CAH3158518.1"/>
    <property type="molecule type" value="Genomic_DNA"/>
</dbReference>
<reference evidence="5 6" key="1">
    <citation type="submission" date="2022-05" db="EMBL/GenBank/DDBJ databases">
        <authorList>
            <consortium name="Genoscope - CEA"/>
            <person name="William W."/>
        </authorList>
    </citation>
    <scope>NUCLEOTIDE SEQUENCE [LARGE SCALE GENOMIC DNA]</scope>
</reference>
<dbReference type="PANTHER" id="PTHR46312">
    <property type="entry name" value="NACHT DOMAIN-CONTAINING PROTEIN"/>
    <property type="match status" value="1"/>
</dbReference>
<dbReference type="PROSITE" id="PS50837">
    <property type="entry name" value="NACHT"/>
    <property type="match status" value="1"/>
</dbReference>
<dbReference type="InterPro" id="IPR032675">
    <property type="entry name" value="LRR_dom_sf"/>
</dbReference>
<proteinExistence type="predicted"/>
<evidence type="ECO:0000259" key="4">
    <source>
        <dbReference type="PROSITE" id="PS50837"/>
    </source>
</evidence>
<feature type="domain" description="NACHT" evidence="4">
    <location>
        <begin position="374"/>
        <end position="497"/>
    </location>
</feature>
<accession>A0ABN8Q7C2</accession>
<dbReference type="SUPFAM" id="SSF52047">
    <property type="entry name" value="RNI-like"/>
    <property type="match status" value="1"/>
</dbReference>
<dbReference type="SUPFAM" id="SSF53167">
    <property type="entry name" value="Purine and uridine phosphorylases"/>
    <property type="match status" value="1"/>
</dbReference>
<feature type="region of interest" description="Disordered" evidence="3">
    <location>
        <begin position="1652"/>
        <end position="1684"/>
    </location>
</feature>
<feature type="compositionally biased region" description="Polar residues" evidence="3">
    <location>
        <begin position="1306"/>
        <end position="1319"/>
    </location>
</feature>
<evidence type="ECO:0000313" key="6">
    <source>
        <dbReference type="Proteomes" id="UP001159405"/>
    </source>
</evidence>